<feature type="compositionally biased region" description="Low complexity" evidence="1">
    <location>
        <begin position="124"/>
        <end position="133"/>
    </location>
</feature>
<feature type="region of interest" description="Disordered" evidence="1">
    <location>
        <begin position="111"/>
        <end position="136"/>
    </location>
</feature>
<protein>
    <submittedName>
        <fullName evidence="2">Uncharacterized protein</fullName>
    </submittedName>
</protein>
<comment type="caution">
    <text evidence="2">The sequence shown here is derived from an EMBL/GenBank/DDBJ whole genome shotgun (WGS) entry which is preliminary data.</text>
</comment>
<evidence type="ECO:0000313" key="2">
    <source>
        <dbReference type="EMBL" id="GIY97554.1"/>
    </source>
</evidence>
<evidence type="ECO:0000256" key="1">
    <source>
        <dbReference type="SAM" id="MobiDB-lite"/>
    </source>
</evidence>
<name>A0AAV4XS81_CAEEX</name>
<dbReference type="EMBL" id="BPLR01000797">
    <property type="protein sequence ID" value="GIY97554.1"/>
    <property type="molecule type" value="Genomic_DNA"/>
</dbReference>
<organism evidence="2 3">
    <name type="scientific">Caerostris extrusa</name>
    <name type="common">Bark spider</name>
    <name type="synonym">Caerostris bankana</name>
    <dbReference type="NCBI Taxonomy" id="172846"/>
    <lineage>
        <taxon>Eukaryota</taxon>
        <taxon>Metazoa</taxon>
        <taxon>Ecdysozoa</taxon>
        <taxon>Arthropoda</taxon>
        <taxon>Chelicerata</taxon>
        <taxon>Arachnida</taxon>
        <taxon>Araneae</taxon>
        <taxon>Araneomorphae</taxon>
        <taxon>Entelegynae</taxon>
        <taxon>Araneoidea</taxon>
        <taxon>Araneidae</taxon>
        <taxon>Caerostris</taxon>
    </lineage>
</organism>
<reference evidence="2 3" key="1">
    <citation type="submission" date="2021-06" db="EMBL/GenBank/DDBJ databases">
        <title>Caerostris extrusa draft genome.</title>
        <authorList>
            <person name="Kono N."/>
            <person name="Arakawa K."/>
        </authorList>
    </citation>
    <scope>NUCLEOTIDE SEQUENCE [LARGE SCALE GENOMIC DNA]</scope>
</reference>
<accession>A0AAV4XS81</accession>
<proteinExistence type="predicted"/>
<evidence type="ECO:0000313" key="3">
    <source>
        <dbReference type="Proteomes" id="UP001054945"/>
    </source>
</evidence>
<dbReference type="Proteomes" id="UP001054945">
    <property type="component" value="Unassembled WGS sequence"/>
</dbReference>
<dbReference type="AlphaFoldDB" id="A0AAV4XS81"/>
<keyword evidence="3" id="KW-1185">Reference proteome</keyword>
<sequence length="171" mass="18925">MFSPQGIPIAETLRKEKTEGKMRIANPSSNIVHSVFLKTFAPNSFFFFSSLHSKHYSLSCSKTVKKKKGGSGEKNLGEGGDFEKEQIPQLELLVPLLMKRIGVHGNQWIEKTPLGLPPPPPKGPSTHGSTPTGNLLRSLETQLPPFPYPPKRKVILFSYGLFQGDLEARLT</sequence>
<gene>
    <name evidence="2" type="ORF">CEXT_139251</name>
</gene>